<comment type="caution">
    <text evidence="1">The sequence shown here is derived from an EMBL/GenBank/DDBJ whole genome shotgun (WGS) entry which is preliminary data.</text>
</comment>
<gene>
    <name evidence="1" type="ORF">CCMA1212_001951</name>
</gene>
<evidence type="ECO:0000313" key="2">
    <source>
        <dbReference type="Proteomes" id="UP001642720"/>
    </source>
</evidence>
<name>A0ABY2HF56_9HYPO</name>
<proteinExistence type="predicted"/>
<keyword evidence="2" id="KW-1185">Reference proteome</keyword>
<dbReference type="RefSeq" id="XP_073562482.1">
    <property type="nucleotide sequence ID" value="XM_073699357.1"/>
</dbReference>
<accession>A0ABY2HF56</accession>
<evidence type="ECO:0000313" key="1">
    <source>
        <dbReference type="EMBL" id="TFB06281.1"/>
    </source>
</evidence>
<dbReference type="EMBL" id="PPTA01000002">
    <property type="protein sequence ID" value="TFB06281.1"/>
    <property type="molecule type" value="Genomic_DNA"/>
</dbReference>
<dbReference type="GeneID" id="300573807"/>
<sequence length="64" mass="7084">MPVQPLHLQLPRVRPAWPSHARLRVAAAALQSLHCTALLSLALQALQRALQLFRGTTLKVPVRT</sequence>
<reference evidence="1 2" key="1">
    <citation type="submission" date="2018-01" db="EMBL/GenBank/DDBJ databases">
        <title>Genome characterization of the sugarcane-associated fungus Trichoderma ghanense CCMA-1212 and their application in lignocelulose bioconversion.</title>
        <authorList>
            <person name="Steindorff A.S."/>
            <person name="Mendes T.D."/>
            <person name="Vilela E.S.D."/>
            <person name="Rodrigues D.S."/>
            <person name="Formighieri E.F."/>
            <person name="Melo I.S."/>
            <person name="Favaro L.C.L."/>
        </authorList>
    </citation>
    <scope>NUCLEOTIDE SEQUENCE [LARGE SCALE GENOMIC DNA]</scope>
    <source>
        <strain evidence="1 2">CCMA-1212</strain>
    </source>
</reference>
<organism evidence="1 2">
    <name type="scientific">Trichoderma ghanense</name>
    <dbReference type="NCBI Taxonomy" id="65468"/>
    <lineage>
        <taxon>Eukaryota</taxon>
        <taxon>Fungi</taxon>
        <taxon>Dikarya</taxon>
        <taxon>Ascomycota</taxon>
        <taxon>Pezizomycotina</taxon>
        <taxon>Sordariomycetes</taxon>
        <taxon>Hypocreomycetidae</taxon>
        <taxon>Hypocreales</taxon>
        <taxon>Hypocreaceae</taxon>
        <taxon>Trichoderma</taxon>
    </lineage>
</organism>
<dbReference type="Proteomes" id="UP001642720">
    <property type="component" value="Unassembled WGS sequence"/>
</dbReference>
<protein>
    <submittedName>
        <fullName evidence="1">Uncharacterized protein</fullName>
    </submittedName>
</protein>